<dbReference type="Gene3D" id="1.10.3780.10">
    <property type="entry name" value="SusD-like"/>
    <property type="match status" value="1"/>
</dbReference>
<dbReference type="CDD" id="cd08977">
    <property type="entry name" value="SusD"/>
    <property type="match status" value="1"/>
</dbReference>
<evidence type="ECO:0000313" key="10">
    <source>
        <dbReference type="EMBL" id="TCO25401.1"/>
    </source>
</evidence>
<gene>
    <name evidence="10" type="ORF">EV200_104439</name>
    <name evidence="9" type="ORF">GCM10011413_09850</name>
</gene>
<comment type="subcellular location">
    <subcellularLocation>
        <location evidence="1">Cell outer membrane</location>
    </subcellularLocation>
</comment>
<dbReference type="Pfam" id="PF07980">
    <property type="entry name" value="SusD_RagB"/>
    <property type="match status" value="1"/>
</dbReference>
<feature type="signal peptide" evidence="6">
    <location>
        <begin position="1"/>
        <end position="26"/>
    </location>
</feature>
<reference evidence="9" key="1">
    <citation type="journal article" date="2014" name="Int. J. Syst. Evol. Microbiol.">
        <title>Complete genome of a new Firmicutes species belonging to the dominant human colonic microbiota ('Ruminococcus bicirculans') reveals two chromosomes and a selective capacity to utilize plant glucans.</title>
        <authorList>
            <consortium name="NISC Comparative Sequencing Program"/>
            <person name="Wegmann U."/>
            <person name="Louis P."/>
            <person name="Goesmann A."/>
            <person name="Henrissat B."/>
            <person name="Duncan S.H."/>
            <person name="Flint H.J."/>
        </authorList>
    </citation>
    <scope>NUCLEOTIDE SEQUENCE</scope>
    <source>
        <strain evidence="9">CGMCC 1.15644</strain>
    </source>
</reference>
<keyword evidence="12" id="KW-1185">Reference proteome</keyword>
<organism evidence="10 11">
    <name type="scientific">Pedobacter psychrotolerans</name>
    <dbReference type="NCBI Taxonomy" id="1843235"/>
    <lineage>
        <taxon>Bacteria</taxon>
        <taxon>Pseudomonadati</taxon>
        <taxon>Bacteroidota</taxon>
        <taxon>Sphingobacteriia</taxon>
        <taxon>Sphingobacteriales</taxon>
        <taxon>Sphingobacteriaceae</taxon>
        <taxon>Pedobacter</taxon>
    </lineage>
</organism>
<accession>A0A4R2HDF3</accession>
<dbReference type="SUPFAM" id="SSF48452">
    <property type="entry name" value="TPR-like"/>
    <property type="match status" value="1"/>
</dbReference>
<comment type="caution">
    <text evidence="10">The sequence shown here is derived from an EMBL/GenBank/DDBJ whole genome shotgun (WGS) entry which is preliminary data.</text>
</comment>
<dbReference type="GO" id="GO:0009279">
    <property type="term" value="C:cell outer membrane"/>
    <property type="evidence" value="ECO:0007669"/>
    <property type="project" value="UniProtKB-SubCell"/>
</dbReference>
<feature type="chain" id="PRO_5020978313" evidence="6">
    <location>
        <begin position="27"/>
        <end position="543"/>
    </location>
</feature>
<reference evidence="10 11" key="3">
    <citation type="submission" date="2019-03" db="EMBL/GenBank/DDBJ databases">
        <title>Genomic Encyclopedia of Type Strains, Phase IV (KMG-IV): sequencing the most valuable type-strain genomes for metagenomic binning, comparative biology and taxonomic classification.</title>
        <authorList>
            <person name="Goeker M."/>
        </authorList>
    </citation>
    <scope>NUCLEOTIDE SEQUENCE [LARGE SCALE GENOMIC DNA]</scope>
    <source>
        <strain evidence="10 11">DSM 103236</strain>
    </source>
</reference>
<keyword evidence="5" id="KW-0998">Cell outer membrane</keyword>
<feature type="domain" description="RagB/SusD" evidence="7">
    <location>
        <begin position="380"/>
        <end position="543"/>
    </location>
</feature>
<dbReference type="Proteomes" id="UP000295684">
    <property type="component" value="Unassembled WGS sequence"/>
</dbReference>
<dbReference type="Pfam" id="PF14322">
    <property type="entry name" value="SusD-like_3"/>
    <property type="match status" value="1"/>
</dbReference>
<dbReference type="EMBL" id="SLWO01000004">
    <property type="protein sequence ID" value="TCO25401.1"/>
    <property type="molecule type" value="Genomic_DNA"/>
</dbReference>
<evidence type="ECO:0000256" key="2">
    <source>
        <dbReference type="ARBA" id="ARBA00006275"/>
    </source>
</evidence>
<evidence type="ECO:0000256" key="1">
    <source>
        <dbReference type="ARBA" id="ARBA00004442"/>
    </source>
</evidence>
<dbReference type="EMBL" id="BMJO01000002">
    <property type="protein sequence ID" value="GGE45701.1"/>
    <property type="molecule type" value="Genomic_DNA"/>
</dbReference>
<evidence type="ECO:0000259" key="8">
    <source>
        <dbReference type="Pfam" id="PF14322"/>
    </source>
</evidence>
<evidence type="ECO:0000313" key="12">
    <source>
        <dbReference type="Proteomes" id="UP000622648"/>
    </source>
</evidence>
<dbReference type="InterPro" id="IPR011990">
    <property type="entry name" value="TPR-like_helical_dom_sf"/>
</dbReference>
<dbReference type="PROSITE" id="PS51257">
    <property type="entry name" value="PROKAR_LIPOPROTEIN"/>
    <property type="match status" value="1"/>
</dbReference>
<dbReference type="InterPro" id="IPR033985">
    <property type="entry name" value="SusD-like_N"/>
</dbReference>
<evidence type="ECO:0000256" key="6">
    <source>
        <dbReference type="SAM" id="SignalP"/>
    </source>
</evidence>
<dbReference type="Proteomes" id="UP000622648">
    <property type="component" value="Unassembled WGS sequence"/>
</dbReference>
<evidence type="ECO:0000313" key="9">
    <source>
        <dbReference type="EMBL" id="GGE45701.1"/>
    </source>
</evidence>
<name>A0A4R2HDF3_9SPHI</name>
<sequence>MNRFNPKYMKLRVLQMFLLVCMTSFLMVSCTKLDLTPTNDLIADNVYTSVSGYKQSLAKVYGAFALTGNASVGQPDIPTEIIKDEGNSDFLRLYWNLQELTTDEAVWSWQSDAGIQGLHEMSWSSTNSIINGLYYRSYFQITLCNDFINQSSDDNLSKRGITGADANEVRKFRAEARFIRAFQYSVLMDLYGNVPMVTEQTQIGGKDLPMQMQRKDLFNYVESELKAIEPELATAKSNEYGRADQAADWALLSRIYLNAEVYTGTPRYTDAITYCNKITGAGYALHNNYRELTIADNQLNKDEFILTINYDGTSTQNYGGTTYLMHGPAGVPAEVSGSSGTWGGLRITQQFVNLFADKTGATDSRAQFYMSGQNLEVNDLYTSTDGYSSTKYRNKTRSGGPAPHQDVAKDFSDIDFPLFRLGEIYLTYAESVLRGGTGGSLATALGYVNQLRTRAYNGSTAGNISSSALTTDFILDERGRELWYEAFRRTDLIRYGKFTSANYLWAWKGGTKNGAAVNGRFSLFPLPPTDLSANPNLRQNPGY</sequence>
<evidence type="ECO:0000259" key="7">
    <source>
        <dbReference type="Pfam" id="PF07980"/>
    </source>
</evidence>
<evidence type="ECO:0000256" key="3">
    <source>
        <dbReference type="ARBA" id="ARBA00022729"/>
    </source>
</evidence>
<comment type="similarity">
    <text evidence="2">Belongs to the SusD family.</text>
</comment>
<protein>
    <submittedName>
        <fullName evidence="9">Membrane protein</fullName>
    </submittedName>
    <submittedName>
        <fullName evidence="10">Putative outer membrane starch-binding protein</fullName>
    </submittedName>
</protein>
<dbReference type="Gene3D" id="1.25.40.390">
    <property type="match status" value="1"/>
</dbReference>
<evidence type="ECO:0000256" key="5">
    <source>
        <dbReference type="ARBA" id="ARBA00023237"/>
    </source>
</evidence>
<reference evidence="9" key="4">
    <citation type="submission" date="2024-05" db="EMBL/GenBank/DDBJ databases">
        <authorList>
            <person name="Sun Q."/>
            <person name="Zhou Y."/>
        </authorList>
    </citation>
    <scope>NUCLEOTIDE SEQUENCE</scope>
    <source>
        <strain evidence="9">CGMCC 1.15644</strain>
    </source>
</reference>
<evidence type="ECO:0000256" key="4">
    <source>
        <dbReference type="ARBA" id="ARBA00023136"/>
    </source>
</evidence>
<dbReference type="AlphaFoldDB" id="A0A4R2HDF3"/>
<dbReference type="InterPro" id="IPR012944">
    <property type="entry name" value="SusD_RagB_dom"/>
</dbReference>
<feature type="domain" description="SusD-like N-terminal" evidence="8">
    <location>
        <begin position="108"/>
        <end position="257"/>
    </location>
</feature>
<reference evidence="12" key="2">
    <citation type="journal article" date="2019" name="Int. J. Syst. Evol. Microbiol.">
        <title>The Global Catalogue of Microorganisms (GCM) 10K type strain sequencing project: providing services to taxonomists for standard genome sequencing and annotation.</title>
        <authorList>
            <consortium name="The Broad Institute Genomics Platform"/>
            <consortium name="The Broad Institute Genome Sequencing Center for Infectious Disease"/>
            <person name="Wu L."/>
            <person name="Ma J."/>
        </authorList>
    </citation>
    <scope>NUCLEOTIDE SEQUENCE [LARGE SCALE GENOMIC DNA]</scope>
    <source>
        <strain evidence="12">CGMCC 1.15644</strain>
    </source>
</reference>
<keyword evidence="4" id="KW-0472">Membrane</keyword>
<evidence type="ECO:0000313" key="11">
    <source>
        <dbReference type="Proteomes" id="UP000295684"/>
    </source>
</evidence>
<keyword evidence="3 6" id="KW-0732">Signal</keyword>
<dbReference type="Gene3D" id="1.25.40.10">
    <property type="entry name" value="Tetratricopeptide repeat domain"/>
    <property type="match status" value="1"/>
</dbReference>
<proteinExistence type="inferred from homology"/>